<feature type="repeat" description="ANK" evidence="3">
    <location>
        <begin position="413"/>
        <end position="445"/>
    </location>
</feature>
<feature type="coiled-coil region" evidence="4">
    <location>
        <begin position="228"/>
        <end position="255"/>
    </location>
</feature>
<keyword evidence="7" id="KW-1185">Reference proteome</keyword>
<feature type="region of interest" description="Disordered" evidence="5">
    <location>
        <begin position="51"/>
        <end position="92"/>
    </location>
</feature>
<evidence type="ECO:0000256" key="5">
    <source>
        <dbReference type="SAM" id="MobiDB-lite"/>
    </source>
</evidence>
<dbReference type="SUPFAM" id="SSF48403">
    <property type="entry name" value="Ankyrin repeat"/>
    <property type="match status" value="1"/>
</dbReference>
<dbReference type="Proteomes" id="UP000268093">
    <property type="component" value="Unassembled WGS sequence"/>
</dbReference>
<dbReference type="EMBL" id="RBNI01011621">
    <property type="protein sequence ID" value="RUP43122.1"/>
    <property type="molecule type" value="Genomic_DNA"/>
</dbReference>
<evidence type="ECO:0000256" key="2">
    <source>
        <dbReference type="ARBA" id="ARBA00023043"/>
    </source>
</evidence>
<evidence type="ECO:0000256" key="3">
    <source>
        <dbReference type="PROSITE-ProRule" id="PRU00023"/>
    </source>
</evidence>
<feature type="compositionally biased region" description="Gly residues" evidence="5">
    <location>
        <begin position="752"/>
        <end position="761"/>
    </location>
</feature>
<comment type="caution">
    <text evidence="6">The sequence shown here is derived from an EMBL/GenBank/DDBJ whole genome shotgun (WGS) entry which is preliminary data.</text>
</comment>
<feature type="region of interest" description="Disordered" evidence="5">
    <location>
        <begin position="277"/>
        <end position="310"/>
    </location>
</feature>
<feature type="repeat" description="ANK" evidence="3">
    <location>
        <begin position="618"/>
        <end position="650"/>
    </location>
</feature>
<name>A0A433CX21_9FUNG</name>
<dbReference type="PANTHER" id="PTHR24198:SF165">
    <property type="entry name" value="ANKYRIN REPEAT-CONTAINING PROTEIN-RELATED"/>
    <property type="match status" value="1"/>
</dbReference>
<organism evidence="6 7">
    <name type="scientific">Jimgerdemannia flammicorona</name>
    <dbReference type="NCBI Taxonomy" id="994334"/>
    <lineage>
        <taxon>Eukaryota</taxon>
        <taxon>Fungi</taxon>
        <taxon>Fungi incertae sedis</taxon>
        <taxon>Mucoromycota</taxon>
        <taxon>Mucoromycotina</taxon>
        <taxon>Endogonomycetes</taxon>
        <taxon>Endogonales</taxon>
        <taxon>Endogonaceae</taxon>
        <taxon>Jimgerdemannia</taxon>
    </lineage>
</organism>
<dbReference type="OrthoDB" id="341259at2759"/>
<feature type="region of interest" description="Disordered" evidence="5">
    <location>
        <begin position="714"/>
        <end position="761"/>
    </location>
</feature>
<evidence type="ECO:0000313" key="6">
    <source>
        <dbReference type="EMBL" id="RUP43122.1"/>
    </source>
</evidence>
<dbReference type="Gene3D" id="1.25.40.20">
    <property type="entry name" value="Ankyrin repeat-containing domain"/>
    <property type="match status" value="2"/>
</dbReference>
<feature type="repeat" description="ANK" evidence="3">
    <location>
        <begin position="546"/>
        <end position="578"/>
    </location>
</feature>
<protein>
    <submittedName>
        <fullName evidence="6">Ankyrin repeat-containing domain protein</fullName>
    </submittedName>
</protein>
<dbReference type="PROSITE" id="PS50088">
    <property type="entry name" value="ANK_REPEAT"/>
    <property type="match status" value="4"/>
</dbReference>
<dbReference type="SMART" id="SM00248">
    <property type="entry name" value="ANK"/>
    <property type="match status" value="10"/>
</dbReference>
<evidence type="ECO:0000256" key="4">
    <source>
        <dbReference type="SAM" id="Coils"/>
    </source>
</evidence>
<keyword evidence="2 3" id="KW-0040">ANK repeat</keyword>
<dbReference type="InterPro" id="IPR002110">
    <property type="entry name" value="Ankyrin_rpt"/>
</dbReference>
<sequence>MAGCVANMDRHANVTLDKVPPRNPSHVNRGCALTLALASVMSVSRPDTIATRRTTWTPAGLEKRPQSKTSLDTPPDTPMSIISPSPTRELSIGMSPTLPLPLSLRKPDAIDMATDSELSHSDSPTLPLNAVVNRIASFSSDYTSGFSDDDFISVSDSRLSTLVTHGLDAEDEPVGVVPNHSHIQHGVEVDINTEIMKLVSDPALKAAMEKNLRDMPLNETYQLQEKLVAAKERHDRELKTTLERVEREVREAFQKELTRQQGIVWNMFKHPKTSIERVQTPQPPTRHLALPSPLSPGTLASRRSEVPKEGGTPELWRALQASPINRQVLALHLVRGGSPNLLNADGYSLLYFALINNSYEAFSLLIDRGVNIESSLVHGHDVCAMHLVAQFDYTQTLKVLLEHRATLDSRDVHGQTPLFFAVRHESLGAMRMLLQAGATVNLVDAYDYSVLYYAVSSKNEESVEMLLKHRAIPDYHPEITPLFNALFYNYNLSIAHLLVKHGANLSWTDKSDNHNSLLHKAILRKAHSAAHFLIDTGCDVNSQNNQRNTPLYLALRERNMDIARALLETGDRLNRTLRNENGATPLHVTVTINSMEALKMLVTDFPSTPSNVNVLDASGGTPLFYAVKGSTIYMVEHLLANGADPTISNTQSPFLYAIKHGFLDKVKAMLKHSNGGSSYRFGVEQLREALREARFLGNPRQEVIHALEQAVHNAEQQPTGLERVPSQYGSPPAPFPFPSSPVDRVMSQYGTPPGGGFAPSR</sequence>
<dbReference type="GO" id="GO:0005737">
    <property type="term" value="C:cytoplasm"/>
    <property type="evidence" value="ECO:0007669"/>
    <property type="project" value="TreeGrafter"/>
</dbReference>
<evidence type="ECO:0000256" key="1">
    <source>
        <dbReference type="ARBA" id="ARBA00022737"/>
    </source>
</evidence>
<dbReference type="Pfam" id="PF12796">
    <property type="entry name" value="Ank_2"/>
    <property type="match status" value="3"/>
</dbReference>
<dbReference type="PROSITE" id="PS50297">
    <property type="entry name" value="ANK_REP_REGION"/>
    <property type="match status" value="3"/>
</dbReference>
<reference evidence="6 7" key="1">
    <citation type="journal article" date="2018" name="New Phytol.">
        <title>Phylogenomics of Endogonaceae and evolution of mycorrhizas within Mucoromycota.</title>
        <authorList>
            <person name="Chang Y."/>
            <person name="Desiro A."/>
            <person name="Na H."/>
            <person name="Sandor L."/>
            <person name="Lipzen A."/>
            <person name="Clum A."/>
            <person name="Barry K."/>
            <person name="Grigoriev I.V."/>
            <person name="Martin F.M."/>
            <person name="Stajich J.E."/>
            <person name="Smith M.E."/>
            <person name="Bonito G."/>
            <person name="Spatafora J.W."/>
        </authorList>
    </citation>
    <scope>NUCLEOTIDE SEQUENCE [LARGE SCALE GENOMIC DNA]</scope>
    <source>
        <strain evidence="6 7">GMNB39</strain>
    </source>
</reference>
<feature type="repeat" description="ANK" evidence="3">
    <location>
        <begin position="513"/>
        <end position="545"/>
    </location>
</feature>
<accession>A0A433CX21</accession>
<dbReference type="AlphaFoldDB" id="A0A433CX21"/>
<keyword evidence="1" id="KW-0677">Repeat</keyword>
<keyword evidence="4" id="KW-0175">Coiled coil</keyword>
<dbReference type="PANTHER" id="PTHR24198">
    <property type="entry name" value="ANKYRIN REPEAT AND PROTEIN KINASE DOMAIN-CONTAINING PROTEIN"/>
    <property type="match status" value="1"/>
</dbReference>
<evidence type="ECO:0000313" key="7">
    <source>
        <dbReference type="Proteomes" id="UP000268093"/>
    </source>
</evidence>
<gene>
    <name evidence="6" type="ORF">BC936DRAFT_137575</name>
</gene>
<proteinExistence type="predicted"/>
<dbReference type="InterPro" id="IPR036770">
    <property type="entry name" value="Ankyrin_rpt-contain_sf"/>
</dbReference>